<evidence type="ECO:0000313" key="2">
    <source>
        <dbReference type="Proteomes" id="UP001243009"/>
    </source>
</evidence>
<dbReference type="Proteomes" id="UP001243009">
    <property type="component" value="Unassembled WGS sequence"/>
</dbReference>
<proteinExistence type="predicted"/>
<sequence>MTSQSKTKLASSDRQRRFNDRVACIRLRMAIGQALDDRGITTLAAIGEALGMPAAEANGLLTRRQWREGDVAALQAAAARLGLSV</sequence>
<gene>
    <name evidence="1" type="ORF">Q7A36_28805</name>
</gene>
<reference evidence="1 2" key="1">
    <citation type="submission" date="2023-08" db="EMBL/GenBank/DDBJ databases">
        <title>The draft genome sequence of Paracraurococcus sp. LOR1-02.</title>
        <authorList>
            <person name="Kingkaew E."/>
            <person name="Tanasupawat S."/>
        </authorList>
    </citation>
    <scope>NUCLEOTIDE SEQUENCE [LARGE SCALE GENOMIC DNA]</scope>
    <source>
        <strain evidence="1 2">LOR1-02</strain>
    </source>
</reference>
<evidence type="ECO:0000313" key="1">
    <source>
        <dbReference type="EMBL" id="MDO9712377.1"/>
    </source>
</evidence>
<dbReference type="RefSeq" id="WP_305107232.1">
    <property type="nucleotide sequence ID" value="NZ_JAUTWS010000046.1"/>
</dbReference>
<keyword evidence="2" id="KW-1185">Reference proteome</keyword>
<evidence type="ECO:0008006" key="3">
    <source>
        <dbReference type="Google" id="ProtNLM"/>
    </source>
</evidence>
<protein>
    <recommendedName>
        <fullName evidence="3">XRE family transcriptional regulator</fullName>
    </recommendedName>
</protein>
<dbReference type="EMBL" id="JAUTWS010000046">
    <property type="protein sequence ID" value="MDO9712377.1"/>
    <property type="molecule type" value="Genomic_DNA"/>
</dbReference>
<comment type="caution">
    <text evidence="1">The sequence shown here is derived from an EMBL/GenBank/DDBJ whole genome shotgun (WGS) entry which is preliminary data.</text>
</comment>
<organism evidence="1 2">
    <name type="scientific">Paracraurococcus lichenis</name>
    <dbReference type="NCBI Taxonomy" id="3064888"/>
    <lineage>
        <taxon>Bacteria</taxon>
        <taxon>Pseudomonadati</taxon>
        <taxon>Pseudomonadota</taxon>
        <taxon>Alphaproteobacteria</taxon>
        <taxon>Acetobacterales</taxon>
        <taxon>Roseomonadaceae</taxon>
        <taxon>Paracraurococcus</taxon>
    </lineage>
</organism>
<accession>A0ABT9E8C2</accession>
<name>A0ABT9E8C2_9PROT</name>